<protein>
    <recommendedName>
        <fullName evidence="4">Sugar fermentation stimulation protein C-terminal domain-containing protein</fullName>
    </recommendedName>
</protein>
<reference evidence="3" key="1">
    <citation type="journal article" date="2015" name="Nature">
        <title>Complex archaea that bridge the gap between prokaryotes and eukaryotes.</title>
        <authorList>
            <person name="Spang A."/>
            <person name="Saw J.H."/>
            <person name="Jorgensen S.L."/>
            <person name="Zaremba-Niedzwiedzka K."/>
            <person name="Martijn J."/>
            <person name="Lind A.E."/>
            <person name="van Eijk R."/>
            <person name="Schleper C."/>
            <person name="Guy L."/>
            <person name="Ettema T.J."/>
        </authorList>
    </citation>
    <scope>NUCLEOTIDE SEQUENCE</scope>
</reference>
<proteinExistence type="inferred from homology"/>
<dbReference type="InterPro" id="IPR005224">
    <property type="entry name" value="SfsA"/>
</dbReference>
<feature type="domain" description="SfsA N-terminal OB" evidence="2">
    <location>
        <begin position="13"/>
        <end position="80"/>
    </location>
</feature>
<dbReference type="FunFam" id="2.40.50.580:FF:000001">
    <property type="entry name" value="Sugar fermentation stimulation protein A"/>
    <property type="match status" value="1"/>
</dbReference>
<dbReference type="PANTHER" id="PTHR30545">
    <property type="entry name" value="SUGAR FERMENTATION STIMULATION PROTEIN A"/>
    <property type="match status" value="1"/>
</dbReference>
<sequence>MKYTPTLQPATLLKRYKRFLADLQLSDGSEFTAHCANTGKMTGCAEPGFAAFYSTSDNAKRKYPHSLELTQNNLSQLICVNTAVANKVVEEAINNNVISELLDYSQLQSEVKYGSENSRIDFLLKDKNKPDCYVEVKSVTLLSEDAPKSGQGYFPDAQTLRGQKHIRELIEMIEQGHRAVLLFAVLHEGINTVSAAAHIDKKYATLLSQAIIAGVEVLAYKATISANEVLLHKKIVFEQ</sequence>
<dbReference type="Gene3D" id="2.40.50.580">
    <property type="match status" value="1"/>
</dbReference>
<dbReference type="AlphaFoldDB" id="A0A0F9W8C0"/>
<dbReference type="NCBIfam" id="TIGR00230">
    <property type="entry name" value="sfsA"/>
    <property type="match status" value="1"/>
</dbReference>
<comment type="caution">
    <text evidence="3">The sequence shown here is derived from an EMBL/GenBank/DDBJ whole genome shotgun (WGS) entry which is preliminary data.</text>
</comment>
<evidence type="ECO:0000259" key="1">
    <source>
        <dbReference type="Pfam" id="PF03749"/>
    </source>
</evidence>
<dbReference type="GO" id="GO:0003677">
    <property type="term" value="F:DNA binding"/>
    <property type="evidence" value="ECO:0007669"/>
    <property type="project" value="InterPro"/>
</dbReference>
<dbReference type="Gene3D" id="3.40.1350.60">
    <property type="match status" value="1"/>
</dbReference>
<evidence type="ECO:0000313" key="3">
    <source>
        <dbReference type="EMBL" id="KKN81906.1"/>
    </source>
</evidence>
<evidence type="ECO:0000259" key="2">
    <source>
        <dbReference type="Pfam" id="PF17746"/>
    </source>
</evidence>
<dbReference type="PANTHER" id="PTHR30545:SF2">
    <property type="entry name" value="SUGAR FERMENTATION STIMULATION PROTEIN A"/>
    <property type="match status" value="1"/>
</dbReference>
<evidence type="ECO:0008006" key="4">
    <source>
        <dbReference type="Google" id="ProtNLM"/>
    </source>
</evidence>
<name>A0A0F9W8C0_9ZZZZ</name>
<dbReference type="InterPro" id="IPR040452">
    <property type="entry name" value="SfsA_C"/>
</dbReference>
<dbReference type="HAMAP" id="MF_00095">
    <property type="entry name" value="SfsA"/>
    <property type="match status" value="1"/>
</dbReference>
<dbReference type="FunFam" id="3.40.1350.60:FF:000001">
    <property type="entry name" value="Sugar fermentation stimulation protein A"/>
    <property type="match status" value="1"/>
</dbReference>
<dbReference type="InterPro" id="IPR041465">
    <property type="entry name" value="SfsA_N"/>
</dbReference>
<dbReference type="Pfam" id="PF17746">
    <property type="entry name" value="SfsA_N"/>
    <property type="match status" value="1"/>
</dbReference>
<organism evidence="3">
    <name type="scientific">marine sediment metagenome</name>
    <dbReference type="NCBI Taxonomy" id="412755"/>
    <lineage>
        <taxon>unclassified sequences</taxon>
        <taxon>metagenomes</taxon>
        <taxon>ecological metagenomes</taxon>
    </lineage>
</organism>
<accession>A0A0F9W8C0</accession>
<dbReference type="EMBL" id="LAZR01000208">
    <property type="protein sequence ID" value="KKN81906.1"/>
    <property type="molecule type" value="Genomic_DNA"/>
</dbReference>
<dbReference type="Pfam" id="PF03749">
    <property type="entry name" value="SfsA"/>
    <property type="match status" value="1"/>
</dbReference>
<gene>
    <name evidence="3" type="ORF">LCGC14_0314740</name>
</gene>
<feature type="domain" description="Sugar fermentation stimulation protein C-terminal" evidence="1">
    <location>
        <begin position="84"/>
        <end position="227"/>
    </location>
</feature>
<dbReference type="CDD" id="cd22359">
    <property type="entry name" value="SfsA-like_bacterial"/>
    <property type="match status" value="1"/>
</dbReference>